<name>A0A8X6JRN6_TRICU</name>
<evidence type="ECO:0000313" key="1">
    <source>
        <dbReference type="EMBL" id="GFR17001.1"/>
    </source>
</evidence>
<dbReference type="AlphaFoldDB" id="A0A8X6JRN6"/>
<dbReference type="EMBL" id="BMAO01007606">
    <property type="protein sequence ID" value="GFR17001.1"/>
    <property type="molecule type" value="Genomic_DNA"/>
</dbReference>
<sequence length="71" mass="8089">MEIVEYETDTPVNPSILSDELPSGVEILPFRNSLLPAVFEYDYSLIGFERRSVIEASCKRKQQNARGPEGW</sequence>
<proteinExistence type="predicted"/>
<evidence type="ECO:0000313" key="2">
    <source>
        <dbReference type="Proteomes" id="UP000887116"/>
    </source>
</evidence>
<gene>
    <name evidence="1" type="primary">NCL1_18721</name>
    <name evidence="1" type="ORF">TNCT_427671</name>
</gene>
<dbReference type="OrthoDB" id="5771378at2759"/>
<keyword evidence="2" id="KW-1185">Reference proteome</keyword>
<protein>
    <submittedName>
        <fullName evidence="1">N-acetyltransferase domain-containing protein</fullName>
    </submittedName>
</protein>
<comment type="caution">
    <text evidence="1">The sequence shown here is derived from an EMBL/GenBank/DDBJ whole genome shotgun (WGS) entry which is preliminary data.</text>
</comment>
<accession>A0A8X6JRN6</accession>
<reference evidence="1" key="1">
    <citation type="submission" date="2020-07" db="EMBL/GenBank/DDBJ databases">
        <title>Multicomponent nature underlies the extraordinary mechanical properties of spider dragline silk.</title>
        <authorList>
            <person name="Kono N."/>
            <person name="Nakamura H."/>
            <person name="Mori M."/>
            <person name="Yoshida Y."/>
            <person name="Ohtoshi R."/>
            <person name="Malay A.D."/>
            <person name="Moran D.A.P."/>
            <person name="Tomita M."/>
            <person name="Numata K."/>
            <person name="Arakawa K."/>
        </authorList>
    </citation>
    <scope>NUCLEOTIDE SEQUENCE</scope>
</reference>
<dbReference type="Proteomes" id="UP000887116">
    <property type="component" value="Unassembled WGS sequence"/>
</dbReference>
<organism evidence="1 2">
    <name type="scientific">Trichonephila clavata</name>
    <name type="common">Joro spider</name>
    <name type="synonym">Nephila clavata</name>
    <dbReference type="NCBI Taxonomy" id="2740835"/>
    <lineage>
        <taxon>Eukaryota</taxon>
        <taxon>Metazoa</taxon>
        <taxon>Ecdysozoa</taxon>
        <taxon>Arthropoda</taxon>
        <taxon>Chelicerata</taxon>
        <taxon>Arachnida</taxon>
        <taxon>Araneae</taxon>
        <taxon>Araneomorphae</taxon>
        <taxon>Entelegynae</taxon>
        <taxon>Araneoidea</taxon>
        <taxon>Nephilidae</taxon>
        <taxon>Trichonephila</taxon>
    </lineage>
</organism>